<accession>A0A1M4XK29</accession>
<dbReference type="RefSeq" id="WP_072896675.1">
    <property type="nucleotide sequence ID" value="NZ_FQVM01000019.1"/>
</dbReference>
<keyword evidence="1" id="KW-0812">Transmembrane</keyword>
<organism evidence="2 3">
    <name type="scientific">Clostridium fallax</name>
    <dbReference type="NCBI Taxonomy" id="1533"/>
    <lineage>
        <taxon>Bacteria</taxon>
        <taxon>Bacillati</taxon>
        <taxon>Bacillota</taxon>
        <taxon>Clostridia</taxon>
        <taxon>Eubacteriales</taxon>
        <taxon>Clostridiaceae</taxon>
        <taxon>Clostridium</taxon>
    </lineage>
</organism>
<gene>
    <name evidence="2" type="ORF">SAMN05443638_11910</name>
</gene>
<evidence type="ECO:0000313" key="2">
    <source>
        <dbReference type="EMBL" id="SHE93859.1"/>
    </source>
</evidence>
<dbReference type="EMBL" id="FQVM01000019">
    <property type="protein sequence ID" value="SHE93859.1"/>
    <property type="molecule type" value="Genomic_DNA"/>
</dbReference>
<name>A0A1M4XK29_9CLOT</name>
<evidence type="ECO:0000313" key="3">
    <source>
        <dbReference type="Proteomes" id="UP000184035"/>
    </source>
</evidence>
<dbReference type="Gene3D" id="2.10.270.10">
    <property type="entry name" value="Cholin Binding"/>
    <property type="match status" value="1"/>
</dbReference>
<evidence type="ECO:0000256" key="1">
    <source>
        <dbReference type="SAM" id="Phobius"/>
    </source>
</evidence>
<sequence length="546" mass="63925">MNRKKIIPIILSFGIIFTSTISIFNIANGKELSQDQYIALAENKVKEFKSCPVFSTYNKCYEALCKIKDQGIREKLGSEIAPYWNKVATPYVLDGLKRMEALANDKNLLTFNDLMLEIKNSSLKTEEDRKFNEGYLLGELDGWAKSGSLYTKEECSAIDKIVYTWNNKTEENVNECERLISKVAHPKSRQWLQGEVNNIKKLMKVDNKNEDKPKPTRPGIKTGWDRDIDGKYIYLDENGNRIKNKIMNINGKSYAFDENGLMRTGWFLIKNRGYYGYKNGVLAQDEVSEGWKFDSDCRAIKYVSNDMPSPKIPKFVPRGNLVYHNPITGDDFYDCDILWAKALNQQNIQLSINKYNVVTNYDLNNSQNVPQWVKLEDEFVYKYEKDEYHDSAYNWINRLASYVDNNKATPEEMMRDTGYIISKNDWNMYKAWYEPADNKWYKSIPKFAGKVTVNCTNTAEELHNELKNQGMYNISIDTKEGRVVDHYYMIPNEDRTKLTVVRIALIIKETTEPKKDEIEETDINKVFNPWEWKYVNNYWKEHKTYK</sequence>
<proteinExistence type="predicted"/>
<keyword evidence="1" id="KW-1133">Transmembrane helix</keyword>
<dbReference type="OrthoDB" id="1914834at2"/>
<dbReference type="AlphaFoldDB" id="A0A1M4XK29"/>
<keyword evidence="3" id="KW-1185">Reference proteome</keyword>
<dbReference type="SUPFAM" id="SSF69360">
    <property type="entry name" value="Cell wall binding repeat"/>
    <property type="match status" value="1"/>
</dbReference>
<evidence type="ECO:0008006" key="4">
    <source>
        <dbReference type="Google" id="ProtNLM"/>
    </source>
</evidence>
<feature type="transmembrane region" description="Helical" evidence="1">
    <location>
        <begin position="7"/>
        <end position="27"/>
    </location>
</feature>
<reference evidence="2 3" key="1">
    <citation type="submission" date="2016-11" db="EMBL/GenBank/DDBJ databases">
        <authorList>
            <person name="Jaros S."/>
            <person name="Januszkiewicz K."/>
            <person name="Wedrychowicz H."/>
        </authorList>
    </citation>
    <scope>NUCLEOTIDE SEQUENCE [LARGE SCALE GENOMIC DNA]</scope>
    <source>
        <strain evidence="2 3">DSM 2631</strain>
    </source>
</reference>
<dbReference type="Proteomes" id="UP000184035">
    <property type="component" value="Unassembled WGS sequence"/>
</dbReference>
<dbReference type="STRING" id="1533.SAMN05443638_11910"/>
<keyword evidence="1" id="KW-0472">Membrane</keyword>
<protein>
    <recommendedName>
        <fullName evidence="4">Cell wall binding repeat-containing protein</fullName>
    </recommendedName>
</protein>